<dbReference type="GO" id="GO:0035556">
    <property type="term" value="P:intracellular signal transduction"/>
    <property type="evidence" value="ECO:0007669"/>
    <property type="project" value="TreeGrafter"/>
</dbReference>
<dbReference type="PROSITE" id="PS00107">
    <property type="entry name" value="PROTEIN_KINASE_ATP"/>
    <property type="match status" value="1"/>
</dbReference>
<dbReference type="SUPFAM" id="SSF56112">
    <property type="entry name" value="Protein kinase-like (PK-like)"/>
    <property type="match status" value="1"/>
</dbReference>
<dbReference type="Gene3D" id="1.10.510.10">
    <property type="entry name" value="Transferase(Phosphotransferase) domain 1"/>
    <property type="match status" value="1"/>
</dbReference>
<dbReference type="InterPro" id="IPR011009">
    <property type="entry name" value="Kinase-like_dom_sf"/>
</dbReference>
<dbReference type="GO" id="GO:0005524">
    <property type="term" value="F:ATP binding"/>
    <property type="evidence" value="ECO:0007669"/>
    <property type="project" value="UniProtKB-UniRule"/>
</dbReference>
<dbReference type="PANTHER" id="PTHR24356">
    <property type="entry name" value="SERINE/THREONINE-PROTEIN KINASE"/>
    <property type="match status" value="1"/>
</dbReference>
<dbReference type="Proteomes" id="UP001497480">
    <property type="component" value="Unassembled WGS sequence"/>
</dbReference>
<evidence type="ECO:0000313" key="12">
    <source>
        <dbReference type="EMBL" id="CAL0325524.1"/>
    </source>
</evidence>
<dbReference type="InterPro" id="IPR000719">
    <property type="entry name" value="Prot_kinase_dom"/>
</dbReference>
<dbReference type="FunFam" id="1.10.510.10:FF:000057">
    <property type="entry name" value="Non-specific serine/threonine protein kinase"/>
    <property type="match status" value="1"/>
</dbReference>
<dbReference type="FunFam" id="1.10.510.10:FF:000042">
    <property type="entry name" value="Non-specific serine/threonine protein kinase"/>
    <property type="match status" value="1"/>
</dbReference>
<evidence type="ECO:0000256" key="2">
    <source>
        <dbReference type="ARBA" id="ARBA00012513"/>
    </source>
</evidence>
<evidence type="ECO:0000256" key="8">
    <source>
        <dbReference type="ARBA" id="ARBA00047899"/>
    </source>
</evidence>
<comment type="catalytic activity">
    <reaction evidence="8">
        <text>L-threonyl-[protein] + ATP = O-phospho-L-threonyl-[protein] + ADP + H(+)</text>
        <dbReference type="Rhea" id="RHEA:46608"/>
        <dbReference type="Rhea" id="RHEA-COMP:11060"/>
        <dbReference type="Rhea" id="RHEA-COMP:11605"/>
        <dbReference type="ChEBI" id="CHEBI:15378"/>
        <dbReference type="ChEBI" id="CHEBI:30013"/>
        <dbReference type="ChEBI" id="CHEBI:30616"/>
        <dbReference type="ChEBI" id="CHEBI:61977"/>
        <dbReference type="ChEBI" id="CHEBI:456216"/>
        <dbReference type="EC" id="2.7.11.1"/>
    </reaction>
</comment>
<comment type="catalytic activity">
    <reaction evidence="9">
        <text>L-seryl-[protein] + ATP = O-phospho-L-seryl-[protein] + ADP + H(+)</text>
        <dbReference type="Rhea" id="RHEA:17989"/>
        <dbReference type="Rhea" id="RHEA-COMP:9863"/>
        <dbReference type="Rhea" id="RHEA-COMP:11604"/>
        <dbReference type="ChEBI" id="CHEBI:15378"/>
        <dbReference type="ChEBI" id="CHEBI:29999"/>
        <dbReference type="ChEBI" id="CHEBI:30616"/>
        <dbReference type="ChEBI" id="CHEBI:83421"/>
        <dbReference type="ChEBI" id="CHEBI:456216"/>
        <dbReference type="EC" id="2.7.11.1"/>
    </reaction>
</comment>
<evidence type="ECO:0000256" key="6">
    <source>
        <dbReference type="ARBA" id="ARBA00022777"/>
    </source>
</evidence>
<dbReference type="PANTHER" id="PTHR24356:SF369">
    <property type="entry name" value="AGC (CAMP-DEPENDENT, CGMP-DEPENDENT AND PROTEIN KINASE C) KINASE FAMILY PROTEIN"/>
    <property type="match status" value="1"/>
</dbReference>
<keyword evidence="3" id="KW-0723">Serine/threonine-protein kinase</keyword>
<dbReference type="Pfam" id="PF00069">
    <property type="entry name" value="Pkinase"/>
    <property type="match status" value="2"/>
</dbReference>
<proteinExistence type="inferred from homology"/>
<evidence type="ECO:0000256" key="9">
    <source>
        <dbReference type="ARBA" id="ARBA00048679"/>
    </source>
</evidence>
<accession>A0AAV1XX85</accession>
<dbReference type="InterPro" id="IPR017441">
    <property type="entry name" value="Protein_kinase_ATP_BS"/>
</dbReference>
<keyword evidence="13" id="KW-1185">Reference proteome</keyword>
<organism evidence="12 13">
    <name type="scientific">Lupinus luteus</name>
    <name type="common">European yellow lupine</name>
    <dbReference type="NCBI Taxonomy" id="3873"/>
    <lineage>
        <taxon>Eukaryota</taxon>
        <taxon>Viridiplantae</taxon>
        <taxon>Streptophyta</taxon>
        <taxon>Embryophyta</taxon>
        <taxon>Tracheophyta</taxon>
        <taxon>Spermatophyta</taxon>
        <taxon>Magnoliopsida</taxon>
        <taxon>eudicotyledons</taxon>
        <taxon>Gunneridae</taxon>
        <taxon>Pentapetalae</taxon>
        <taxon>rosids</taxon>
        <taxon>fabids</taxon>
        <taxon>Fabales</taxon>
        <taxon>Fabaceae</taxon>
        <taxon>Papilionoideae</taxon>
        <taxon>50 kb inversion clade</taxon>
        <taxon>genistoids sensu lato</taxon>
        <taxon>core genistoids</taxon>
        <taxon>Genisteae</taxon>
        <taxon>Lupinus</taxon>
    </lineage>
</organism>
<name>A0AAV1XX85_LUPLU</name>
<protein>
    <recommendedName>
        <fullName evidence="2">non-specific serine/threonine protein kinase</fullName>
        <ecNumber evidence="2">2.7.11.1</ecNumber>
    </recommendedName>
</protein>
<dbReference type="EC" id="2.7.11.1" evidence="2"/>
<gene>
    <name evidence="12" type="ORF">LLUT_LOCUS26584</name>
</gene>
<keyword evidence="4" id="KW-0808">Transferase</keyword>
<evidence type="ECO:0000256" key="1">
    <source>
        <dbReference type="ARBA" id="ARBA00009903"/>
    </source>
</evidence>
<keyword evidence="5 10" id="KW-0547">Nucleotide-binding</keyword>
<dbReference type="PROSITE" id="PS00108">
    <property type="entry name" value="PROTEIN_KINASE_ST"/>
    <property type="match status" value="1"/>
</dbReference>
<dbReference type="PROSITE" id="PS50011">
    <property type="entry name" value="PROTEIN_KINASE_DOM"/>
    <property type="match status" value="1"/>
</dbReference>
<evidence type="ECO:0000256" key="10">
    <source>
        <dbReference type="PROSITE-ProRule" id="PRU10141"/>
    </source>
</evidence>
<comment type="caution">
    <text evidence="12">The sequence shown here is derived from an EMBL/GenBank/DDBJ whole genome shotgun (WGS) entry which is preliminary data.</text>
</comment>
<comment type="similarity">
    <text evidence="1">Belongs to the protein kinase superfamily. AGC Ser/Thr protein kinase family.</text>
</comment>
<dbReference type="InterPro" id="IPR050236">
    <property type="entry name" value="Ser_Thr_kinase_AGC"/>
</dbReference>
<dbReference type="SMART" id="SM00220">
    <property type="entry name" value="S_TKc"/>
    <property type="match status" value="1"/>
</dbReference>
<dbReference type="CDD" id="cd21742">
    <property type="entry name" value="MobB_NDR_LATS-like"/>
    <property type="match status" value="1"/>
</dbReference>
<dbReference type="FunFam" id="3.30.200.20:FF:000290">
    <property type="entry name" value="Non-specific serine/threonine protein kinase"/>
    <property type="match status" value="1"/>
</dbReference>
<keyword evidence="6" id="KW-0418">Kinase</keyword>
<dbReference type="EMBL" id="CAXHTB010000018">
    <property type="protein sequence ID" value="CAL0325524.1"/>
    <property type="molecule type" value="Genomic_DNA"/>
</dbReference>
<evidence type="ECO:0000256" key="5">
    <source>
        <dbReference type="ARBA" id="ARBA00022741"/>
    </source>
</evidence>
<evidence type="ECO:0000256" key="3">
    <source>
        <dbReference type="ARBA" id="ARBA00022527"/>
    </source>
</evidence>
<feature type="binding site" evidence="10">
    <location>
        <position position="190"/>
    </location>
    <ligand>
        <name>ATP</name>
        <dbReference type="ChEBI" id="CHEBI:30616"/>
    </ligand>
</feature>
<feature type="domain" description="Protein kinase" evidence="11">
    <location>
        <begin position="161"/>
        <end position="459"/>
    </location>
</feature>
<dbReference type="AlphaFoldDB" id="A0AAV1XX85"/>
<dbReference type="Gene3D" id="3.30.200.20">
    <property type="entry name" value="Phosphorylase Kinase, domain 1"/>
    <property type="match status" value="1"/>
</dbReference>
<evidence type="ECO:0000259" key="11">
    <source>
        <dbReference type="PROSITE" id="PS50011"/>
    </source>
</evidence>
<dbReference type="InterPro" id="IPR008271">
    <property type="entry name" value="Ser/Thr_kinase_AS"/>
</dbReference>
<sequence>MVSEMNTREEATYISKSQAGIANMDTHSSDSDCMMLEKDKGRIERKCRHWRWRMEMENGDGSGNGPINEDEQALECDDDEGDEVSSMTMERVAAAKKFIENHYKSEKKLYHERKERRSVLEKKLASSHVPEEEQVDLLKDLERKETEYIRLKRHKICADDFDLLTIIGKGAFGEVTLCREKKSGNIYAMKKLKKSEMLRRGQVEHVRAERNLLAEVASNCIMKLYYSFQDVEHLYLIMEYLPGGDIMTLLMREDTLTETVARFYIAQSVLAIESIHKHNYIHRDIKPDNLLLDQNGHLKLSDFGLCKPLDYVTLSSINEDEFLDDENLNDTIDVRNGRCWESPQEQLQHWQMNRRKLAFSTVGTPDYIAPEVLLKKGYGVECDWWSLGAIMYEMLVGYPPFYSDDPLTTCRKIVYWKNHLNFPEEARLTPEAKDLICRLLYDAEHRLGTRGADEIKVEVQSKPTRTGSGAFRKMTPQDLNFVGYTYKNFAAVKGKHNSTGM</sequence>
<dbReference type="GO" id="GO:0004674">
    <property type="term" value="F:protein serine/threonine kinase activity"/>
    <property type="evidence" value="ECO:0007669"/>
    <property type="project" value="UniProtKB-KW"/>
</dbReference>
<evidence type="ECO:0000256" key="4">
    <source>
        <dbReference type="ARBA" id="ARBA00022679"/>
    </source>
</evidence>
<keyword evidence="7 10" id="KW-0067">ATP-binding</keyword>
<reference evidence="12 13" key="1">
    <citation type="submission" date="2024-03" db="EMBL/GenBank/DDBJ databases">
        <authorList>
            <person name="Martinez-Hernandez J."/>
        </authorList>
    </citation>
    <scope>NUCLEOTIDE SEQUENCE [LARGE SCALE GENOMIC DNA]</scope>
</reference>
<evidence type="ECO:0000256" key="7">
    <source>
        <dbReference type="ARBA" id="ARBA00022840"/>
    </source>
</evidence>
<evidence type="ECO:0000313" key="13">
    <source>
        <dbReference type="Proteomes" id="UP001497480"/>
    </source>
</evidence>
<dbReference type="InterPro" id="IPR059233">
    <property type="entry name" value="MobB_NdrA/B/Cbk1"/>
</dbReference>